<dbReference type="InterPro" id="IPR006531">
    <property type="entry name" value="Gp5/Vgr_OB"/>
</dbReference>
<dbReference type="EMBL" id="AP018448">
    <property type="protein sequence ID" value="BBC35518.1"/>
    <property type="molecule type" value="Genomic_DNA"/>
</dbReference>
<proteinExistence type="predicted"/>
<name>A0ABM7FGU0_9ACTN</name>
<evidence type="ECO:0000313" key="3">
    <source>
        <dbReference type="Proteomes" id="UP001321542"/>
    </source>
</evidence>
<organism evidence="2 3">
    <name type="scientific">Streptomyces graminofaciens</name>
    <dbReference type="NCBI Taxonomy" id="68212"/>
    <lineage>
        <taxon>Bacteria</taxon>
        <taxon>Bacillati</taxon>
        <taxon>Actinomycetota</taxon>
        <taxon>Actinomycetes</taxon>
        <taxon>Kitasatosporales</taxon>
        <taxon>Streptomycetaceae</taxon>
        <taxon>Streptomyces</taxon>
    </lineage>
</organism>
<reference evidence="2 3" key="2">
    <citation type="journal article" date="2023" name="ChemBioChem">
        <title>Acyltransferase Domain Exchange between Two Independent Type I Polyketide Synthases in the Same Producer Strain of Macrolide Antibiotics.</title>
        <authorList>
            <person name="Kudo F."/>
            <person name="Kishikawa K."/>
            <person name="Tsuboi K."/>
            <person name="Kido T."/>
            <person name="Usui T."/>
            <person name="Hashimoto J."/>
            <person name="Shin-Ya K."/>
            <person name="Miyanaga A."/>
            <person name="Eguchi T."/>
        </authorList>
    </citation>
    <scope>NUCLEOTIDE SEQUENCE [LARGE SCALE GENOMIC DNA]</scope>
    <source>
        <strain evidence="2 3">A-8890</strain>
    </source>
</reference>
<feature type="domain" description="Gp5/Type VI secretion system Vgr protein OB-fold" evidence="1">
    <location>
        <begin position="377"/>
        <end position="456"/>
    </location>
</feature>
<dbReference type="Pfam" id="PF04717">
    <property type="entry name" value="Phage_base_V"/>
    <property type="match status" value="1"/>
</dbReference>
<dbReference type="Pfam" id="PF05954">
    <property type="entry name" value="Phage_GPD"/>
    <property type="match status" value="1"/>
</dbReference>
<dbReference type="SUPFAM" id="SSF69255">
    <property type="entry name" value="gp5 N-terminal domain-like"/>
    <property type="match status" value="1"/>
</dbReference>
<reference evidence="2 3" key="1">
    <citation type="journal article" date="2010" name="ChemBioChem">
        <title>Cloning and characterization of the biosynthetic gene cluster of 16-membered macrolide antibiotic FD-891: involvement of a dual functional cytochrome P450 monooxygenase catalyzing epoxidation and hydroxylation.</title>
        <authorList>
            <person name="Kudo F."/>
            <person name="Motegi A."/>
            <person name="Mizoue K."/>
            <person name="Eguchi T."/>
        </authorList>
    </citation>
    <scope>NUCLEOTIDE SEQUENCE [LARGE SCALE GENOMIC DNA]</scope>
    <source>
        <strain evidence="2 3">A-8890</strain>
    </source>
</reference>
<dbReference type="Gene3D" id="2.40.50.230">
    <property type="entry name" value="Gp5 N-terminal domain"/>
    <property type="match status" value="1"/>
</dbReference>
<dbReference type="RefSeq" id="WP_286255804.1">
    <property type="nucleotide sequence ID" value="NZ_AP018448.1"/>
</dbReference>
<dbReference type="InterPro" id="IPR047702">
    <property type="entry name" value="VgrG-rel"/>
</dbReference>
<evidence type="ECO:0000259" key="1">
    <source>
        <dbReference type="Pfam" id="PF04717"/>
    </source>
</evidence>
<evidence type="ECO:0000313" key="2">
    <source>
        <dbReference type="EMBL" id="BBC35518.1"/>
    </source>
</evidence>
<protein>
    <recommendedName>
        <fullName evidence="1">Gp5/Type VI secretion system Vgr protein OB-fold domain-containing protein</fullName>
    </recommendedName>
</protein>
<sequence>MTTTFLVEAPRPLPASLSDLPVHVRIEDGNSAPAAAVLRYRDPERIFLRKSGIVIGGALKISARPDGAGSAVRLFDGEVVALEAEFDGTGTFTTVRAFDQGHRLQRGRRVAAYPNMTASDIARKVATAARLAIGRIDSTRTTYPLVTQPNISDWDFLASLAAENGMEMLVEGGKFQFRRPTAASSAPSAGGAGAPRRSPYVIKMADNVLSVRSSITSVNQVDRVQVHGWSVQEKKSLLGETAVSESRTVAVGVTPRQAAKAFGAAPLVVADVPYRSDAEVKAVSKALAEDVSAALAELEVVVRGDPRLRCGVAVALTGAGAPFDGRYTVTASRHVDRPGLGYETWLTVSGNQDRTSYGVVSGAVAAARSPRIPGVAVGVVTDTKEPKDREGQGWVRLRFPWLSGDSGTAYVSDWVRTVQLGGTGGGGVFSPDVNDEVLVAFEQGLLDRPYVIGGLYNGVDRPSPHEGSLVDATSGKVNRRSLASRAGDRLELLDAAKGPAGVRVRTGDGKLELQLDRQKTTITVRSDGTVNIKAAKQVTVAGEGISLDAGSEELKLKGASVTVTADSKVSLEGKSQCVVKAPIVKIN</sequence>
<accession>A0ABM7FGU0</accession>
<dbReference type="Proteomes" id="UP001321542">
    <property type="component" value="Chromosome"/>
</dbReference>
<keyword evidence="3" id="KW-1185">Reference proteome</keyword>
<gene>
    <name evidence="2" type="ORF">SGFS_068120</name>
</gene>
<dbReference type="InterPro" id="IPR037026">
    <property type="entry name" value="Vgr_OB-fold_dom_sf"/>
</dbReference>
<dbReference type="NCBIfam" id="NF033848">
    <property type="entry name" value="VgrG_rel"/>
    <property type="match status" value="1"/>
</dbReference>
<dbReference type="SUPFAM" id="SSF69279">
    <property type="entry name" value="Phage tail proteins"/>
    <property type="match status" value="1"/>
</dbReference>